<dbReference type="OrthoDB" id="9758906at2"/>
<evidence type="ECO:0000256" key="1">
    <source>
        <dbReference type="ARBA" id="ARBA00009986"/>
    </source>
</evidence>
<keyword evidence="7" id="KW-1185">Reference proteome</keyword>
<evidence type="ECO:0000313" key="6">
    <source>
        <dbReference type="EMBL" id="AMY07516.1"/>
    </source>
</evidence>
<dbReference type="PROSITE" id="PS00070">
    <property type="entry name" value="ALDEHYDE_DEHYDR_CYS"/>
    <property type="match status" value="1"/>
</dbReference>
<organism evidence="6 7">
    <name type="scientific">Luteitalea pratensis</name>
    <dbReference type="NCBI Taxonomy" id="1855912"/>
    <lineage>
        <taxon>Bacteria</taxon>
        <taxon>Pseudomonadati</taxon>
        <taxon>Acidobacteriota</taxon>
        <taxon>Vicinamibacteria</taxon>
        <taxon>Vicinamibacterales</taxon>
        <taxon>Vicinamibacteraceae</taxon>
        <taxon>Luteitalea</taxon>
    </lineage>
</organism>
<dbReference type="InterPro" id="IPR016160">
    <property type="entry name" value="Ald_DH_CS_CYS"/>
</dbReference>
<dbReference type="GO" id="GO:0004030">
    <property type="term" value="F:aldehyde dehydrogenase [NAD(P)+] activity"/>
    <property type="evidence" value="ECO:0007669"/>
    <property type="project" value="UniProtKB-EC"/>
</dbReference>
<dbReference type="Gene3D" id="3.40.309.10">
    <property type="entry name" value="Aldehyde Dehydrogenase, Chain A, domain 2"/>
    <property type="match status" value="1"/>
</dbReference>
<dbReference type="InterPro" id="IPR015590">
    <property type="entry name" value="Aldehyde_DH_dom"/>
</dbReference>
<sequence>MSAYQNLIAGQWAPSATGRTFENRNPADVDDLVGTFPESSADDVAAAVVAARAAQPAWAAMPAPKRGDVLYRAANLLEARADAVAREMTREEGKTLPEAKGEVGRAINILRYYGGEGARLYGRVIPSERDRVFMHTLRTPLGVIGAITPWNFPIAIPAWKSCPALISGNAVVLKPSELAPLCATRLAEILVEAGLPAGVLNVVHGSGEAGSALVAHEQVRAISFTGSEATGSKVADVCGKRRARVQLEMGGKNPTIVLADADLDEAAGIVLNAAFGSTGQRCTATSRAIVERSVADAFSEKLVTKAKAMKVGPGLEAGIDVGPSINAAHADRVVTEVAAAAGAGAQVLAGGTRLTDGALGRGHFVAPTVLGGVTPTMTIAQEEVFGPVAAVLSADDFEHALAIANDVRFGLSATICTRSLSHALQFAQRIEAGLVMVNLPSAGVEYQVAFGGSKASSLGPREQGPEAIDFYTTLKTVYMKY</sequence>
<dbReference type="PANTHER" id="PTHR11699">
    <property type="entry name" value="ALDEHYDE DEHYDROGENASE-RELATED"/>
    <property type="match status" value="1"/>
</dbReference>
<dbReference type="InterPro" id="IPR016162">
    <property type="entry name" value="Ald_DH_N"/>
</dbReference>
<dbReference type="STRING" id="1855912.LuPra_00689"/>
<feature type="domain" description="Aldehyde dehydrogenase" evidence="5">
    <location>
        <begin position="12"/>
        <end position="477"/>
    </location>
</feature>
<dbReference type="InterPro" id="IPR029510">
    <property type="entry name" value="Ald_DH_CS_GLU"/>
</dbReference>
<dbReference type="RefSeq" id="WP_110169459.1">
    <property type="nucleotide sequence ID" value="NZ_CP015136.1"/>
</dbReference>
<keyword evidence="2 4" id="KW-0560">Oxidoreductase</keyword>
<dbReference type="KEGG" id="abac:LuPra_00689"/>
<evidence type="ECO:0000313" key="7">
    <source>
        <dbReference type="Proteomes" id="UP000076079"/>
    </source>
</evidence>
<dbReference type="Proteomes" id="UP000076079">
    <property type="component" value="Chromosome"/>
</dbReference>
<protein>
    <submittedName>
        <fullName evidence="6">Aldehyde dehydrogenase, thermostable</fullName>
        <ecNumber evidence="6">1.2.1.5</ecNumber>
    </submittedName>
</protein>
<dbReference type="InterPro" id="IPR016161">
    <property type="entry name" value="Ald_DH/histidinol_DH"/>
</dbReference>
<dbReference type="AlphaFoldDB" id="A0A143PGG6"/>
<comment type="similarity">
    <text evidence="1 4">Belongs to the aldehyde dehydrogenase family.</text>
</comment>
<feature type="active site" evidence="3">
    <location>
        <position position="248"/>
    </location>
</feature>
<dbReference type="InterPro" id="IPR016163">
    <property type="entry name" value="Ald_DH_C"/>
</dbReference>
<dbReference type="PROSITE" id="PS00687">
    <property type="entry name" value="ALDEHYDE_DEHYDR_GLU"/>
    <property type="match status" value="1"/>
</dbReference>
<evidence type="ECO:0000259" key="5">
    <source>
        <dbReference type="Pfam" id="PF00171"/>
    </source>
</evidence>
<name>A0A143PGG6_LUTPR</name>
<accession>A0A143PGG6</accession>
<dbReference type="SUPFAM" id="SSF53720">
    <property type="entry name" value="ALDH-like"/>
    <property type="match status" value="1"/>
</dbReference>
<evidence type="ECO:0000256" key="4">
    <source>
        <dbReference type="RuleBase" id="RU003345"/>
    </source>
</evidence>
<dbReference type="EC" id="1.2.1.5" evidence="6"/>
<proteinExistence type="inferred from homology"/>
<evidence type="ECO:0000256" key="2">
    <source>
        <dbReference type="ARBA" id="ARBA00023002"/>
    </source>
</evidence>
<reference evidence="7" key="2">
    <citation type="submission" date="2016-04" db="EMBL/GenBank/DDBJ databases">
        <title>First Complete Genome Sequence of a Subdivision 6 Acidobacterium.</title>
        <authorList>
            <person name="Huang S."/>
            <person name="Vieira S."/>
            <person name="Bunk B."/>
            <person name="Riedel T."/>
            <person name="Sproeer C."/>
            <person name="Overmann J."/>
        </authorList>
    </citation>
    <scope>NUCLEOTIDE SEQUENCE [LARGE SCALE GENOMIC DNA]</scope>
    <source>
        <strain evidence="7">DSM 100886 HEG_-6_39</strain>
    </source>
</reference>
<dbReference type="FunFam" id="3.40.605.10:FF:000007">
    <property type="entry name" value="NAD/NADP-dependent betaine aldehyde dehydrogenase"/>
    <property type="match status" value="1"/>
</dbReference>
<dbReference type="Pfam" id="PF00171">
    <property type="entry name" value="Aldedh"/>
    <property type="match status" value="1"/>
</dbReference>
<gene>
    <name evidence="6" type="primary">aldHT_1</name>
    <name evidence="6" type="ORF">LuPra_00689</name>
</gene>
<evidence type="ECO:0000256" key="3">
    <source>
        <dbReference type="PROSITE-ProRule" id="PRU10007"/>
    </source>
</evidence>
<dbReference type="EMBL" id="CP015136">
    <property type="protein sequence ID" value="AMY07516.1"/>
    <property type="molecule type" value="Genomic_DNA"/>
</dbReference>
<reference evidence="6 7" key="1">
    <citation type="journal article" date="2016" name="Genome Announc.">
        <title>First Complete Genome Sequence of a Subdivision 6 Acidobacterium Strain.</title>
        <authorList>
            <person name="Huang S."/>
            <person name="Vieira S."/>
            <person name="Bunk B."/>
            <person name="Riedel T."/>
            <person name="Sproer C."/>
            <person name="Overmann J."/>
        </authorList>
    </citation>
    <scope>NUCLEOTIDE SEQUENCE [LARGE SCALE GENOMIC DNA]</scope>
    <source>
        <strain evidence="7">DSM 100886 HEG_-6_39</strain>
    </source>
</reference>
<dbReference type="PATRIC" id="fig|1813736.3.peg.723"/>
<dbReference type="Gene3D" id="3.40.605.10">
    <property type="entry name" value="Aldehyde Dehydrogenase, Chain A, domain 1"/>
    <property type="match status" value="1"/>
</dbReference>